<protein>
    <submittedName>
        <fullName evidence="1">Uncharacterized protein</fullName>
    </submittedName>
</protein>
<evidence type="ECO:0000313" key="1">
    <source>
        <dbReference type="EMBL" id="SHG86954.1"/>
    </source>
</evidence>
<evidence type="ECO:0000313" key="2">
    <source>
        <dbReference type="Proteomes" id="UP000184071"/>
    </source>
</evidence>
<accession>A0A1M5NBL7</accession>
<gene>
    <name evidence="1" type="ORF">SAMN05443663_104151</name>
</gene>
<sequence>MKTDRTIWFELYGQNSELTNHKSLLIGRKGQII</sequence>
<reference evidence="2" key="1">
    <citation type="submission" date="2016-11" db="EMBL/GenBank/DDBJ databases">
        <authorList>
            <person name="Varghese N."/>
            <person name="Submissions S."/>
        </authorList>
    </citation>
    <scope>NUCLEOTIDE SEQUENCE [LARGE SCALE GENOMIC DNA]</scope>
    <source>
        <strain evidence="2">DSM 17963</strain>
    </source>
</reference>
<dbReference type="AlphaFoldDB" id="A0A1M5NBL7"/>
<proteinExistence type="predicted"/>
<organism evidence="1 2">
    <name type="scientific">Flavobacterium defluvii</name>
    <dbReference type="NCBI Taxonomy" id="370979"/>
    <lineage>
        <taxon>Bacteria</taxon>
        <taxon>Pseudomonadati</taxon>
        <taxon>Bacteroidota</taxon>
        <taxon>Flavobacteriia</taxon>
        <taxon>Flavobacteriales</taxon>
        <taxon>Flavobacteriaceae</taxon>
        <taxon>Flavobacterium</taxon>
    </lineage>
</organism>
<dbReference type="Proteomes" id="UP000184071">
    <property type="component" value="Unassembled WGS sequence"/>
</dbReference>
<keyword evidence="2" id="KW-1185">Reference proteome</keyword>
<dbReference type="EMBL" id="FQWC01000004">
    <property type="protein sequence ID" value="SHG86954.1"/>
    <property type="molecule type" value="Genomic_DNA"/>
</dbReference>
<name>A0A1M5NBL7_9FLAO</name>